<evidence type="ECO:0000313" key="3">
    <source>
        <dbReference type="Proteomes" id="UP001239414"/>
    </source>
</evidence>
<comment type="caution">
    <text evidence="2">The sequence shown here is derived from an EMBL/GenBank/DDBJ whole genome shotgun (WGS) entry which is preliminary data.</text>
</comment>
<feature type="chain" id="PRO_5047256513" description="DUF2993 domain-containing protein" evidence="1">
    <location>
        <begin position="35"/>
        <end position="209"/>
    </location>
</feature>
<keyword evidence="1" id="KW-0732">Signal</keyword>
<dbReference type="EMBL" id="JASNUO010000001">
    <property type="protein sequence ID" value="MDK4246522.1"/>
    <property type="molecule type" value="Genomic_DNA"/>
</dbReference>
<dbReference type="RefSeq" id="WP_284612384.1">
    <property type="nucleotide sequence ID" value="NZ_CP100380.1"/>
</dbReference>
<gene>
    <name evidence="2" type="ORF">QPX34_00595</name>
</gene>
<organism evidence="2 3">
    <name type="scientific">Corynebacterium accolens</name>
    <dbReference type="NCBI Taxonomy" id="38284"/>
    <lineage>
        <taxon>Bacteria</taxon>
        <taxon>Bacillati</taxon>
        <taxon>Actinomycetota</taxon>
        <taxon>Actinomycetes</taxon>
        <taxon>Mycobacteriales</taxon>
        <taxon>Corynebacteriaceae</taxon>
        <taxon>Corynebacterium</taxon>
    </lineage>
</organism>
<sequence>MRLFRLVSLSQRRSSRALKRGVLVALCIFTAASAVNHPEETRAQEGLALAQSELSTVTADNVTLTGNVTASLVTVQTAQGEQRALKLVGDKLAARNLALTLPSVVGQGKLTTGDVETTVTDGPVTVLATGLQTTPAVVDHPTIPVNVDLDNEDINAVLDQLGVPAPHAVPDAPIPNPLMERISLQDVTMELVNLQGANLHAPQVQLTVR</sequence>
<accession>A0ABT7FM74</accession>
<protein>
    <recommendedName>
        <fullName evidence="4">DUF2993 domain-containing protein</fullName>
    </recommendedName>
</protein>
<feature type="signal peptide" evidence="1">
    <location>
        <begin position="1"/>
        <end position="34"/>
    </location>
</feature>
<proteinExistence type="predicted"/>
<keyword evidence="3" id="KW-1185">Reference proteome</keyword>
<reference evidence="2 3" key="1">
    <citation type="submission" date="2023-05" db="EMBL/GenBank/DDBJ databases">
        <title>Metabolic capabilities are highly conserved among human nasal-associated Corynebacterium species in pangenomic analyses.</title>
        <authorList>
            <person name="Tran T.H."/>
            <person name="Roberts A.Q."/>
            <person name="Escapa I.F."/>
            <person name="Gao W."/>
            <person name="Conlan S."/>
            <person name="Kong H."/>
            <person name="Segre J.A."/>
            <person name="Kelly M.S."/>
            <person name="Lemon K.P."/>
        </authorList>
    </citation>
    <scope>NUCLEOTIDE SEQUENCE [LARGE SCALE GENOMIC DNA]</scope>
    <source>
        <strain evidence="2 3">KPL3802</strain>
    </source>
</reference>
<evidence type="ECO:0000256" key="1">
    <source>
        <dbReference type="SAM" id="SignalP"/>
    </source>
</evidence>
<evidence type="ECO:0000313" key="2">
    <source>
        <dbReference type="EMBL" id="MDK4246522.1"/>
    </source>
</evidence>
<name>A0ABT7FM74_9CORY</name>
<evidence type="ECO:0008006" key="4">
    <source>
        <dbReference type="Google" id="ProtNLM"/>
    </source>
</evidence>
<dbReference type="Proteomes" id="UP001239414">
    <property type="component" value="Unassembled WGS sequence"/>
</dbReference>